<keyword evidence="4" id="KW-0274">FAD</keyword>
<dbReference type="Pfam" id="PF07992">
    <property type="entry name" value="Pyr_redox_2"/>
    <property type="match status" value="1"/>
</dbReference>
<dbReference type="PANTHER" id="PTHR10632:SF2">
    <property type="entry name" value="SULFIDE:QUINONE OXIDOREDUCTASE, MITOCHONDRIAL"/>
    <property type="match status" value="1"/>
</dbReference>
<keyword evidence="2" id="KW-0285">Flavoprotein</keyword>
<dbReference type="SUPFAM" id="SSF51905">
    <property type="entry name" value="FAD/NAD(P)-binding domain"/>
    <property type="match status" value="2"/>
</dbReference>
<evidence type="ECO:0000256" key="5">
    <source>
        <dbReference type="ARBA" id="ARBA00022946"/>
    </source>
</evidence>
<comment type="cofactor">
    <cofactor evidence="1">
        <name>FAD</name>
        <dbReference type="ChEBI" id="CHEBI:57692"/>
    </cofactor>
</comment>
<evidence type="ECO:0000256" key="4">
    <source>
        <dbReference type="ARBA" id="ARBA00022827"/>
    </source>
</evidence>
<dbReference type="EMBL" id="CP022098">
    <property type="protein sequence ID" value="ATB41786.1"/>
    <property type="molecule type" value="Genomic_DNA"/>
</dbReference>
<dbReference type="Proteomes" id="UP000217257">
    <property type="component" value="Chromosome"/>
</dbReference>
<evidence type="ECO:0000256" key="1">
    <source>
        <dbReference type="ARBA" id="ARBA00001974"/>
    </source>
</evidence>
<feature type="domain" description="FAD/NAD(P)-binding" evidence="7">
    <location>
        <begin position="28"/>
        <end position="129"/>
    </location>
</feature>
<evidence type="ECO:0000256" key="6">
    <source>
        <dbReference type="ARBA" id="ARBA00023002"/>
    </source>
</evidence>
<sequence length="425" mass="46986">MSEAMSEHVRAGQEGARLARIPSASRHRILIIGGGTAGISVAARLARAGQKDVAIIEPSAQHYYQPLWTLVGAGEARVEDTVRDEARLIPKGVKWIQDWARDVDPVARKVSTRGGLELGYDFLVVAPGIQLDWDKVRGLREALESRPNVSSNYEARYAPKTWDMLRAFQGGTALFTHPSTPVKCAGAPQKIMYLAADHFRKRGLDKAAHVVFASAGKAIFGVKEYAAVLEQVVERYGIDTRFQHDLVEVRGARNEAVFRHTRADGGAEQIVLAYELLHVCPPQSAPDFIKASPLAWQDGPNRGWVKADKYTLRHPDYPEVFALGDASDLPTSRTGAAIRKEAPVLVENLLAVMAGREPAAKYDGYASCPLTTAYGKLLLAEFGYEGKPTPTFPFIDSIKERHDMWLLKKYGLPQLYWKLMLRGRA</sequence>
<keyword evidence="5" id="KW-0809">Transit peptide</keyword>
<dbReference type="PANTHER" id="PTHR10632">
    <property type="entry name" value="SULFIDE:QUINONE OXIDOREDUCTASE"/>
    <property type="match status" value="1"/>
</dbReference>
<accession>A0A250JF56</accession>
<dbReference type="Gene3D" id="3.50.50.60">
    <property type="entry name" value="FAD/NAD(P)-binding domain"/>
    <property type="match status" value="2"/>
</dbReference>
<dbReference type="AlphaFoldDB" id="A0A250JF56"/>
<reference evidence="8 9" key="1">
    <citation type="submission" date="2017-06" db="EMBL/GenBank/DDBJ databases">
        <title>Sequencing and comparative analysis of myxobacterial genomes.</title>
        <authorList>
            <person name="Rupp O."/>
            <person name="Goesmann A."/>
            <person name="Sogaard-Andersen L."/>
        </authorList>
    </citation>
    <scope>NUCLEOTIDE SEQUENCE [LARGE SCALE GENOMIC DNA]</scope>
    <source>
        <strain evidence="8 9">DSM 52655</strain>
    </source>
</reference>
<keyword evidence="6" id="KW-0560">Oxidoreductase</keyword>
<evidence type="ECO:0000256" key="2">
    <source>
        <dbReference type="ARBA" id="ARBA00022630"/>
    </source>
</evidence>
<evidence type="ECO:0000313" key="9">
    <source>
        <dbReference type="Proteomes" id="UP000217257"/>
    </source>
</evidence>
<keyword evidence="3" id="KW-0874">Quinone</keyword>
<organism evidence="8 9">
    <name type="scientific">Cystobacter fuscus</name>
    <dbReference type="NCBI Taxonomy" id="43"/>
    <lineage>
        <taxon>Bacteria</taxon>
        <taxon>Pseudomonadati</taxon>
        <taxon>Myxococcota</taxon>
        <taxon>Myxococcia</taxon>
        <taxon>Myxococcales</taxon>
        <taxon>Cystobacterineae</taxon>
        <taxon>Archangiaceae</taxon>
        <taxon>Cystobacter</taxon>
    </lineage>
</organism>
<gene>
    <name evidence="8" type="ORF">CYFUS_007256</name>
</gene>
<dbReference type="GO" id="GO:0070221">
    <property type="term" value="P:sulfide oxidation, using sulfide:quinone oxidoreductase"/>
    <property type="evidence" value="ECO:0007669"/>
    <property type="project" value="TreeGrafter"/>
</dbReference>
<dbReference type="GO" id="GO:0071949">
    <property type="term" value="F:FAD binding"/>
    <property type="evidence" value="ECO:0007669"/>
    <property type="project" value="TreeGrafter"/>
</dbReference>
<evidence type="ECO:0000313" key="8">
    <source>
        <dbReference type="EMBL" id="ATB41786.1"/>
    </source>
</evidence>
<evidence type="ECO:0000256" key="3">
    <source>
        <dbReference type="ARBA" id="ARBA00022719"/>
    </source>
</evidence>
<name>A0A250JF56_9BACT</name>
<dbReference type="InterPro" id="IPR036188">
    <property type="entry name" value="FAD/NAD-bd_sf"/>
</dbReference>
<dbReference type="FunFam" id="3.50.50.60:FF:000034">
    <property type="entry name" value="sulfide:quinone oxidoreductase, mitochondrial"/>
    <property type="match status" value="1"/>
</dbReference>
<dbReference type="PRINTS" id="PR00420">
    <property type="entry name" value="RNGMNOXGNASE"/>
</dbReference>
<proteinExistence type="predicted"/>
<protein>
    <submittedName>
        <fullName evidence="8">Pyridine nucleotide-disulfide oxidoreductase</fullName>
    </submittedName>
</protein>
<evidence type="ECO:0000259" key="7">
    <source>
        <dbReference type="Pfam" id="PF07992"/>
    </source>
</evidence>
<dbReference type="InterPro" id="IPR023753">
    <property type="entry name" value="FAD/NAD-binding_dom"/>
</dbReference>
<dbReference type="KEGG" id="cfus:CYFUS_007256"/>
<dbReference type="InterPro" id="IPR015904">
    <property type="entry name" value="Sulphide_quinone_reductase"/>
</dbReference>
<dbReference type="GO" id="GO:0048038">
    <property type="term" value="F:quinone binding"/>
    <property type="evidence" value="ECO:0007669"/>
    <property type="project" value="UniProtKB-KW"/>
</dbReference>
<dbReference type="GO" id="GO:0070224">
    <property type="term" value="F:sulfide:quinone oxidoreductase activity"/>
    <property type="evidence" value="ECO:0007669"/>
    <property type="project" value="TreeGrafter"/>
</dbReference>